<dbReference type="GO" id="GO:0000287">
    <property type="term" value="F:magnesium ion binding"/>
    <property type="evidence" value="ECO:0007669"/>
    <property type="project" value="TreeGrafter"/>
</dbReference>
<feature type="binding site" evidence="4">
    <location>
        <position position="135"/>
    </location>
    <ligand>
        <name>substrate</name>
    </ligand>
</feature>
<accession>A0A832A883</accession>
<dbReference type="InterPro" id="IPR011206">
    <property type="entry name" value="Citrate_lyase_beta/mcl1/mcl2"/>
</dbReference>
<dbReference type="EMBL" id="DSTK01000039">
    <property type="protein sequence ID" value="HFK98225.1"/>
    <property type="molecule type" value="Genomic_DNA"/>
</dbReference>
<name>A0A832A883_9BACT</name>
<evidence type="ECO:0000256" key="1">
    <source>
        <dbReference type="ARBA" id="ARBA00001946"/>
    </source>
</evidence>
<dbReference type="InterPro" id="IPR040442">
    <property type="entry name" value="Pyrv_kinase-like_dom_sf"/>
</dbReference>
<dbReference type="InterPro" id="IPR015813">
    <property type="entry name" value="Pyrv/PenolPyrv_kinase-like_dom"/>
</dbReference>
<feature type="binding site" evidence="5">
    <location>
        <position position="135"/>
    </location>
    <ligand>
        <name>Mg(2+)</name>
        <dbReference type="ChEBI" id="CHEBI:18420"/>
    </ligand>
</feature>
<sequence length="321" mass="34687">MERPIRLRRSILSVPANREKMVRKALNLPADVVMLDLEDSVPADEKEKARHAVVEALTASGWEGRVRAYRINDMGTPFAYRDLIDVVEKAGSFVDVIVVPKVNDPAEIKAIDYWLTQMEMRFNLARKIGLEASIETAQGMLRVGEIAVSSPRLEALVFGIADYGASLGMPSGGISGHGDAEEDAAGFRWLFPLSRMVMAAKAAGLAAVDAPYGDFRDPQGLARSCAMSRALGYDGKWAIHPDQLEVINQVFTPSDEDVARSVRIVEAYEAARARGEGSVAVDGKMVDAASVRLARVTVAVAKATRRSARTDAPAAQPPPKA</sequence>
<organism evidence="7">
    <name type="scientific">Desulfacinum infernum</name>
    <dbReference type="NCBI Taxonomy" id="35837"/>
    <lineage>
        <taxon>Bacteria</taxon>
        <taxon>Pseudomonadati</taxon>
        <taxon>Thermodesulfobacteriota</taxon>
        <taxon>Syntrophobacteria</taxon>
        <taxon>Syntrophobacterales</taxon>
        <taxon>Syntrophobacteraceae</taxon>
        <taxon>Desulfacinum</taxon>
    </lineage>
</organism>
<evidence type="ECO:0000313" key="7">
    <source>
        <dbReference type="EMBL" id="HFK98225.1"/>
    </source>
</evidence>
<dbReference type="GO" id="GO:0006107">
    <property type="term" value="P:oxaloacetate metabolic process"/>
    <property type="evidence" value="ECO:0007669"/>
    <property type="project" value="TreeGrafter"/>
</dbReference>
<protein>
    <submittedName>
        <fullName evidence="7">CoA ester lyase</fullName>
    </submittedName>
</protein>
<comment type="cofactor">
    <cofactor evidence="1">
        <name>Mg(2+)</name>
        <dbReference type="ChEBI" id="CHEBI:18420"/>
    </cofactor>
</comment>
<evidence type="ECO:0000256" key="3">
    <source>
        <dbReference type="ARBA" id="ARBA00022842"/>
    </source>
</evidence>
<dbReference type="PANTHER" id="PTHR32308:SF10">
    <property type="entry name" value="CITRATE LYASE SUBUNIT BETA"/>
    <property type="match status" value="1"/>
</dbReference>
<keyword evidence="2 5" id="KW-0479">Metal-binding</keyword>
<comment type="caution">
    <text evidence="7">The sequence shown here is derived from an EMBL/GenBank/DDBJ whole genome shotgun (WGS) entry which is preliminary data.</text>
</comment>
<evidence type="ECO:0000256" key="4">
    <source>
        <dbReference type="PIRSR" id="PIRSR015582-1"/>
    </source>
</evidence>
<keyword evidence="7" id="KW-0456">Lyase</keyword>
<feature type="binding site" evidence="4">
    <location>
        <position position="70"/>
    </location>
    <ligand>
        <name>substrate</name>
    </ligand>
</feature>
<evidence type="ECO:0000256" key="5">
    <source>
        <dbReference type="PIRSR" id="PIRSR015582-2"/>
    </source>
</evidence>
<evidence type="ECO:0000256" key="2">
    <source>
        <dbReference type="ARBA" id="ARBA00022723"/>
    </source>
</evidence>
<dbReference type="PIRSF" id="PIRSF015582">
    <property type="entry name" value="Cit_lyase_B"/>
    <property type="match status" value="1"/>
</dbReference>
<gene>
    <name evidence="7" type="ORF">ENS06_13015</name>
</gene>
<dbReference type="Pfam" id="PF03328">
    <property type="entry name" value="HpcH_HpaI"/>
    <property type="match status" value="1"/>
</dbReference>
<dbReference type="AlphaFoldDB" id="A0A832A883"/>
<feature type="binding site" evidence="5">
    <location>
        <position position="162"/>
    </location>
    <ligand>
        <name>Mg(2+)</name>
        <dbReference type="ChEBI" id="CHEBI:18420"/>
    </ligand>
</feature>
<dbReference type="PANTHER" id="PTHR32308">
    <property type="entry name" value="LYASE BETA SUBUNIT, PUTATIVE (AFU_ORTHOLOGUE AFUA_4G13030)-RELATED"/>
    <property type="match status" value="1"/>
</dbReference>
<dbReference type="SUPFAM" id="SSF51621">
    <property type="entry name" value="Phosphoenolpyruvate/pyruvate domain"/>
    <property type="match status" value="1"/>
</dbReference>
<proteinExistence type="predicted"/>
<dbReference type="GO" id="GO:0016829">
    <property type="term" value="F:lyase activity"/>
    <property type="evidence" value="ECO:0007669"/>
    <property type="project" value="UniProtKB-KW"/>
</dbReference>
<evidence type="ECO:0000259" key="6">
    <source>
        <dbReference type="Pfam" id="PF03328"/>
    </source>
</evidence>
<feature type="domain" description="HpcH/HpaI aldolase/citrate lyase" evidence="6">
    <location>
        <begin position="9"/>
        <end position="241"/>
    </location>
</feature>
<keyword evidence="3 5" id="KW-0460">Magnesium</keyword>
<dbReference type="Gene3D" id="3.20.20.60">
    <property type="entry name" value="Phosphoenolpyruvate-binding domains"/>
    <property type="match status" value="1"/>
</dbReference>
<dbReference type="InterPro" id="IPR005000">
    <property type="entry name" value="Aldolase/citrate-lyase_domain"/>
</dbReference>
<reference evidence="7" key="1">
    <citation type="journal article" date="2020" name="mSystems">
        <title>Genome- and Community-Level Interaction Insights into Carbon Utilization and Element Cycling Functions of Hydrothermarchaeota in Hydrothermal Sediment.</title>
        <authorList>
            <person name="Zhou Z."/>
            <person name="Liu Y."/>
            <person name="Xu W."/>
            <person name="Pan J."/>
            <person name="Luo Z.H."/>
            <person name="Li M."/>
        </authorList>
    </citation>
    <scope>NUCLEOTIDE SEQUENCE [LARGE SCALE GENOMIC DNA]</scope>
    <source>
        <strain evidence="7">SpSt-456</strain>
    </source>
</reference>